<dbReference type="EMBL" id="CP003010">
    <property type="protein sequence ID" value="AEO66905.1"/>
    <property type="molecule type" value="Genomic_DNA"/>
</dbReference>
<evidence type="ECO:0000256" key="2">
    <source>
        <dbReference type="SAM" id="SignalP"/>
    </source>
</evidence>
<feature type="chain" id="PRO_5003436932" evidence="2">
    <location>
        <begin position="32"/>
        <end position="160"/>
    </location>
</feature>
<name>G2R4G1_THETT</name>
<feature type="compositionally biased region" description="Low complexity" evidence="1">
    <location>
        <begin position="52"/>
        <end position="64"/>
    </location>
</feature>
<keyword evidence="4" id="KW-1185">Reference proteome</keyword>
<dbReference type="PANTHER" id="PTHR40020">
    <property type="entry name" value="CYTOCHROME C OXIDASE ASSEMBLY FACTOR 2"/>
    <property type="match status" value="1"/>
</dbReference>
<dbReference type="HOGENOM" id="CLU_122923_0_0_1"/>
<dbReference type="GeneID" id="11517561"/>
<dbReference type="RefSeq" id="XP_003653241.1">
    <property type="nucleotide sequence ID" value="XM_003653193.1"/>
</dbReference>
<gene>
    <name evidence="3" type="ORF">THITE_2115456</name>
</gene>
<dbReference type="GO" id="GO:0005759">
    <property type="term" value="C:mitochondrial matrix"/>
    <property type="evidence" value="ECO:0007669"/>
    <property type="project" value="TreeGrafter"/>
</dbReference>
<dbReference type="OrthoDB" id="5410040at2759"/>
<accession>G2R4G1</accession>
<dbReference type="GO" id="GO:0033617">
    <property type="term" value="P:mitochondrial respiratory chain complex IV assembly"/>
    <property type="evidence" value="ECO:0007669"/>
    <property type="project" value="TreeGrafter"/>
</dbReference>
<reference evidence="3 4" key="1">
    <citation type="journal article" date="2011" name="Nat. Biotechnol.">
        <title>Comparative genomic analysis of the thermophilic biomass-degrading fungi Myceliophthora thermophila and Thielavia terrestris.</title>
        <authorList>
            <person name="Berka R.M."/>
            <person name="Grigoriev I.V."/>
            <person name="Otillar R."/>
            <person name="Salamov A."/>
            <person name="Grimwood J."/>
            <person name="Reid I."/>
            <person name="Ishmael N."/>
            <person name="John T."/>
            <person name="Darmond C."/>
            <person name="Moisan M.-C."/>
            <person name="Henrissat B."/>
            <person name="Coutinho P.M."/>
            <person name="Lombard V."/>
            <person name="Natvig D.O."/>
            <person name="Lindquist E."/>
            <person name="Schmutz J."/>
            <person name="Lucas S."/>
            <person name="Harris P."/>
            <person name="Powlowski J."/>
            <person name="Bellemare A."/>
            <person name="Taylor D."/>
            <person name="Butler G."/>
            <person name="de Vries R.P."/>
            <person name="Allijn I.E."/>
            <person name="van den Brink J."/>
            <person name="Ushinsky S."/>
            <person name="Storms R."/>
            <person name="Powell A.J."/>
            <person name="Paulsen I.T."/>
            <person name="Elbourne L.D.H."/>
            <person name="Baker S.E."/>
            <person name="Magnuson J."/>
            <person name="LaBoissiere S."/>
            <person name="Clutterbuck A.J."/>
            <person name="Martinez D."/>
            <person name="Wogulis M."/>
            <person name="de Leon A.L."/>
            <person name="Rey M.W."/>
            <person name="Tsang A."/>
        </authorList>
    </citation>
    <scope>NUCLEOTIDE SEQUENCE [LARGE SCALE GENOMIC DNA]</scope>
    <source>
        <strain evidence="4">ATCC 38088 / NRRL 8126</strain>
    </source>
</reference>
<feature type="signal peptide" evidence="2">
    <location>
        <begin position="1"/>
        <end position="31"/>
    </location>
</feature>
<dbReference type="eggNOG" id="ENOG502SVG3">
    <property type="taxonomic scope" value="Eukaryota"/>
</dbReference>
<feature type="compositionally biased region" description="Basic and acidic residues" evidence="1">
    <location>
        <begin position="116"/>
        <end position="131"/>
    </location>
</feature>
<dbReference type="AlphaFoldDB" id="G2R4G1"/>
<feature type="region of interest" description="Disordered" evidence="1">
    <location>
        <begin position="45"/>
        <end position="160"/>
    </location>
</feature>
<sequence length="160" mass="16679">MPTPHLHPRSRMTSSLFATTLLASFVVVALPHVLPCPAPRRAFADDGGGGMSSSAAGASAAGVGADRDAPPPPPPRRMRRRTTRRGLDDGAGAGEEGVAVVEFQPGRTSSSSSGGEDERATRRGRRARECPVPKPGGILGEWLGFTGGERREAGDKTRPD</sequence>
<dbReference type="KEGG" id="ttt:THITE_2115456"/>
<keyword evidence="2" id="KW-0732">Signal</keyword>
<evidence type="ECO:0000313" key="3">
    <source>
        <dbReference type="EMBL" id="AEO66905.1"/>
    </source>
</evidence>
<protein>
    <submittedName>
        <fullName evidence="3">Uncharacterized protein</fullName>
    </submittedName>
</protein>
<evidence type="ECO:0000256" key="1">
    <source>
        <dbReference type="SAM" id="MobiDB-lite"/>
    </source>
</evidence>
<proteinExistence type="predicted"/>
<dbReference type="Proteomes" id="UP000008181">
    <property type="component" value="Chromosome 2"/>
</dbReference>
<feature type="compositionally biased region" description="Basic and acidic residues" evidence="1">
    <location>
        <begin position="148"/>
        <end position="160"/>
    </location>
</feature>
<organism evidence="3 4">
    <name type="scientific">Thermothielavioides terrestris (strain ATCC 38088 / NRRL 8126)</name>
    <name type="common">Thielavia terrestris</name>
    <dbReference type="NCBI Taxonomy" id="578455"/>
    <lineage>
        <taxon>Eukaryota</taxon>
        <taxon>Fungi</taxon>
        <taxon>Dikarya</taxon>
        <taxon>Ascomycota</taxon>
        <taxon>Pezizomycotina</taxon>
        <taxon>Sordariomycetes</taxon>
        <taxon>Sordariomycetidae</taxon>
        <taxon>Sordariales</taxon>
        <taxon>Chaetomiaceae</taxon>
        <taxon>Thermothielavioides</taxon>
        <taxon>Thermothielavioides terrestris</taxon>
    </lineage>
</organism>
<dbReference type="PANTHER" id="PTHR40020:SF1">
    <property type="entry name" value="CYTOCHROME C OXIDASE ASSEMBLY FACTOR 2"/>
    <property type="match status" value="1"/>
</dbReference>
<feature type="non-terminal residue" evidence="3">
    <location>
        <position position="160"/>
    </location>
</feature>
<evidence type="ECO:0000313" key="4">
    <source>
        <dbReference type="Proteomes" id="UP000008181"/>
    </source>
</evidence>